<dbReference type="OrthoDB" id="3173428at2"/>
<dbReference type="PANTHER" id="PTHR43794">
    <property type="entry name" value="AMINOHYDROLASE SSNA-RELATED"/>
    <property type="match status" value="1"/>
</dbReference>
<reference evidence="3 4" key="1">
    <citation type="submission" date="2018-11" db="EMBL/GenBank/DDBJ databases">
        <title>Trebonia kvetii gen.nov., sp.nov., a novel acidophilic actinobacterium, and proposal of the new actinobacterial family Treboniaceae fam. nov.</title>
        <authorList>
            <person name="Rapoport D."/>
            <person name="Sagova-Mareckova M."/>
            <person name="Sedlacek I."/>
            <person name="Provaznik J."/>
            <person name="Kralova S."/>
            <person name="Pavlinic D."/>
            <person name="Benes V."/>
            <person name="Kopecky J."/>
        </authorList>
    </citation>
    <scope>NUCLEOTIDE SEQUENCE [LARGE SCALE GENOMIC DNA]</scope>
    <source>
        <strain evidence="3 4">15Tr583</strain>
    </source>
</reference>
<dbReference type="SUPFAM" id="SSF51556">
    <property type="entry name" value="Metallo-dependent hydrolases"/>
    <property type="match status" value="1"/>
</dbReference>
<proteinExistence type="predicted"/>
<protein>
    <recommendedName>
        <fullName evidence="2">Amidohydrolase-related domain-containing protein</fullName>
    </recommendedName>
</protein>
<dbReference type="Gene3D" id="3.20.20.140">
    <property type="entry name" value="Metal-dependent hydrolases"/>
    <property type="match status" value="1"/>
</dbReference>
<keyword evidence="1" id="KW-0378">Hydrolase</keyword>
<dbReference type="EMBL" id="RPFW01000004">
    <property type="protein sequence ID" value="TVZ03567.1"/>
    <property type="molecule type" value="Genomic_DNA"/>
</dbReference>
<dbReference type="Gene3D" id="2.30.40.10">
    <property type="entry name" value="Urease, subunit C, domain 1"/>
    <property type="match status" value="1"/>
</dbReference>
<name>A0A6P2BXZ1_9ACTN</name>
<evidence type="ECO:0000313" key="4">
    <source>
        <dbReference type="Proteomes" id="UP000460272"/>
    </source>
</evidence>
<evidence type="ECO:0000259" key="2">
    <source>
        <dbReference type="Pfam" id="PF01979"/>
    </source>
</evidence>
<sequence length="477" mass="50812">MTVPVFVVSENRAPVAVDTIVTGAWVITLNRGRHIYRDGAIAISGGVIVEVGKRAAILAAYRAATLIDEPEAIVIPGMTNGHRHLLCCAKGAMPEGGTTLQALRRFIYPSFAALTEQDMHVLARHAAAEMIRFGTTLFEEPGCNHLPAVLEALDEARIRARIGPWTWDQAGAAGRADLPDWLAVDADAALARLSDGIEVVRKFGSPRLRDAVTIEGVGTCSDALNKGAADLALAHRSLFVLHKSTSENEVALELAAFGERPVAHMASIGALNERTLLNHMTSLDDCDVQAVVDSGARVSQNPTSALKLAKGTTQTGKWKALADAGVPMALGTDAENVSNHTDICRAMQLAALLPRDMLRDPNAVSAEQALEMATLGGATALCWDDAVGSLEPGKQADLVVFDTDNFDLRPLHNPVANLVYGSTGHSVDTVLIGGEVVLRHGKLTGLDEHALRAEVERINRRVLGQIGISPLPRWPVL</sequence>
<dbReference type="Proteomes" id="UP000460272">
    <property type="component" value="Unassembled WGS sequence"/>
</dbReference>
<organism evidence="3 4">
    <name type="scientific">Trebonia kvetii</name>
    <dbReference type="NCBI Taxonomy" id="2480626"/>
    <lineage>
        <taxon>Bacteria</taxon>
        <taxon>Bacillati</taxon>
        <taxon>Actinomycetota</taxon>
        <taxon>Actinomycetes</taxon>
        <taxon>Streptosporangiales</taxon>
        <taxon>Treboniaceae</taxon>
        <taxon>Trebonia</taxon>
    </lineage>
</organism>
<feature type="domain" description="Amidohydrolase-related" evidence="2">
    <location>
        <begin position="73"/>
        <end position="437"/>
    </location>
</feature>
<dbReference type="PANTHER" id="PTHR43794:SF11">
    <property type="entry name" value="AMIDOHYDROLASE-RELATED DOMAIN-CONTAINING PROTEIN"/>
    <property type="match status" value="1"/>
</dbReference>
<gene>
    <name evidence="3" type="ORF">EAS64_24670</name>
</gene>
<dbReference type="InterPro" id="IPR006680">
    <property type="entry name" value="Amidohydro-rel"/>
</dbReference>
<dbReference type="InterPro" id="IPR032466">
    <property type="entry name" value="Metal_Hydrolase"/>
</dbReference>
<dbReference type="GO" id="GO:0016810">
    <property type="term" value="F:hydrolase activity, acting on carbon-nitrogen (but not peptide) bonds"/>
    <property type="evidence" value="ECO:0007669"/>
    <property type="project" value="InterPro"/>
</dbReference>
<dbReference type="InterPro" id="IPR011059">
    <property type="entry name" value="Metal-dep_hydrolase_composite"/>
</dbReference>
<keyword evidence="4" id="KW-1185">Reference proteome</keyword>
<comment type="caution">
    <text evidence="3">The sequence shown here is derived from an EMBL/GenBank/DDBJ whole genome shotgun (WGS) entry which is preliminary data.</text>
</comment>
<dbReference type="RefSeq" id="WP_145856459.1">
    <property type="nucleotide sequence ID" value="NZ_RPFW01000004.1"/>
</dbReference>
<accession>A0A6P2BXZ1</accession>
<dbReference type="SUPFAM" id="SSF51338">
    <property type="entry name" value="Composite domain of metallo-dependent hydrolases"/>
    <property type="match status" value="2"/>
</dbReference>
<dbReference type="Pfam" id="PF01979">
    <property type="entry name" value="Amidohydro_1"/>
    <property type="match status" value="1"/>
</dbReference>
<evidence type="ECO:0000313" key="3">
    <source>
        <dbReference type="EMBL" id="TVZ03567.1"/>
    </source>
</evidence>
<dbReference type="InterPro" id="IPR050287">
    <property type="entry name" value="MTA/SAH_deaminase"/>
</dbReference>
<dbReference type="AlphaFoldDB" id="A0A6P2BXZ1"/>
<evidence type="ECO:0000256" key="1">
    <source>
        <dbReference type="ARBA" id="ARBA00022801"/>
    </source>
</evidence>